<accession>A0ABW0W9F2</accession>
<dbReference type="InterPro" id="IPR050261">
    <property type="entry name" value="FrsA_esterase"/>
</dbReference>
<dbReference type="Proteomes" id="UP001596047">
    <property type="component" value="Unassembled WGS sequence"/>
</dbReference>
<dbReference type="RefSeq" id="WP_379191974.1">
    <property type="nucleotide sequence ID" value="NZ_JBHSOW010000121.1"/>
</dbReference>
<dbReference type="SUPFAM" id="SSF53474">
    <property type="entry name" value="alpha/beta-Hydrolases"/>
    <property type="match status" value="1"/>
</dbReference>
<gene>
    <name evidence="1" type="ORF">ACFPYJ_30245</name>
</gene>
<dbReference type="PANTHER" id="PTHR22946:SF8">
    <property type="entry name" value="ACETYL XYLAN ESTERASE DOMAIN-CONTAINING PROTEIN"/>
    <property type="match status" value="1"/>
</dbReference>
<organism evidence="1 2">
    <name type="scientific">Paenibacillus solisilvae</name>
    <dbReference type="NCBI Taxonomy" id="2486751"/>
    <lineage>
        <taxon>Bacteria</taxon>
        <taxon>Bacillati</taxon>
        <taxon>Bacillota</taxon>
        <taxon>Bacilli</taxon>
        <taxon>Bacillales</taxon>
        <taxon>Paenibacillaceae</taxon>
        <taxon>Paenibacillus</taxon>
    </lineage>
</organism>
<dbReference type="EMBL" id="JBHSOW010000121">
    <property type="protein sequence ID" value="MFC5653321.1"/>
    <property type="molecule type" value="Genomic_DNA"/>
</dbReference>
<dbReference type="Gene3D" id="3.40.50.1820">
    <property type="entry name" value="alpha/beta hydrolase"/>
    <property type="match status" value="2"/>
</dbReference>
<dbReference type="PANTHER" id="PTHR22946">
    <property type="entry name" value="DIENELACTONE HYDROLASE DOMAIN-CONTAINING PROTEIN-RELATED"/>
    <property type="match status" value="1"/>
</dbReference>
<reference evidence="2" key="1">
    <citation type="journal article" date="2019" name="Int. J. Syst. Evol. Microbiol.">
        <title>The Global Catalogue of Microorganisms (GCM) 10K type strain sequencing project: providing services to taxonomists for standard genome sequencing and annotation.</title>
        <authorList>
            <consortium name="The Broad Institute Genomics Platform"/>
            <consortium name="The Broad Institute Genome Sequencing Center for Infectious Disease"/>
            <person name="Wu L."/>
            <person name="Ma J."/>
        </authorList>
    </citation>
    <scope>NUCLEOTIDE SEQUENCE [LARGE SCALE GENOMIC DNA]</scope>
    <source>
        <strain evidence="2">CGMCC 1.3240</strain>
    </source>
</reference>
<dbReference type="GO" id="GO:0016787">
    <property type="term" value="F:hydrolase activity"/>
    <property type="evidence" value="ECO:0007669"/>
    <property type="project" value="UniProtKB-KW"/>
</dbReference>
<comment type="caution">
    <text evidence="1">The sequence shown here is derived from an EMBL/GenBank/DDBJ whole genome shotgun (WGS) entry which is preliminary data.</text>
</comment>
<sequence length="656" mass="74404">MRIQSLENYTLSIYDVKDQLKRMVYSRSQEAFADGDEARDTIQTKEQLEERRTYLRTKFIEAIGGLPPMDTPLNARVLGAVAGDGFSIEKVVYESRPNTFVTANLYVPEDIKSPRGAVLFMCGHHDEAKHHPEYQTVCQYLVQTGLVVMAIDPIGQGERLSYYEPSIQKPTVRGCTGEHDYAGSQCWPLGDGLARYFVHDGMRAIDYLCTRPEVDPAKIGVTGNSGGGTQVSLMMICDPRIAAAAPATFIMSREIYQLAGGAQDAEQIWPGMSALGFDHEDILLSLVPKPVLVMAVRYDFFPLEGTRRTIARTKRFWDMYGAGDCLQSAEDNSVHRYTSVLAKTAAQFFSKHLLGEAVTPSDDRIKPFEPASLWCTRSGQVRGEFPEARAVYEENWDRADELEALRSEHTEEQRREKALFWLREKVFSLRKPCDLNPRLYMMQGQVDELQVYNAIWWAQEGIFNHAFVFRDCRYEGIELPVTFAVWDGGTSRMHAHLQWLRHTCAIGRAVIVLDVSGVGPLTPHSLMNNDPLELYEIIHKLTNDLMWLNDSMAALRTFDVIRALDLPGWLPHMKSDDLQLYASGCQGMYGELASVLDRRIRSIKSENGLGSVADWVRSRHYDTHDIMSVVLPGMLHYFDLPDLVKWRTQVIQKQEV</sequence>
<keyword evidence="2" id="KW-1185">Reference proteome</keyword>
<evidence type="ECO:0000313" key="1">
    <source>
        <dbReference type="EMBL" id="MFC5653321.1"/>
    </source>
</evidence>
<dbReference type="InterPro" id="IPR029058">
    <property type="entry name" value="AB_hydrolase_fold"/>
</dbReference>
<evidence type="ECO:0000313" key="2">
    <source>
        <dbReference type="Proteomes" id="UP001596047"/>
    </source>
</evidence>
<protein>
    <submittedName>
        <fullName evidence="1">Alpha/beta hydrolase</fullName>
    </submittedName>
</protein>
<proteinExistence type="predicted"/>
<keyword evidence="1" id="KW-0378">Hydrolase</keyword>
<name>A0ABW0W9F2_9BACL</name>